<dbReference type="NCBIfam" id="TIGR01509">
    <property type="entry name" value="HAD-SF-IA-v3"/>
    <property type="match status" value="1"/>
</dbReference>
<dbReference type="SUPFAM" id="SSF56784">
    <property type="entry name" value="HAD-like"/>
    <property type="match status" value="1"/>
</dbReference>
<dbReference type="SFLD" id="SFLDS00003">
    <property type="entry name" value="Haloacid_Dehalogenase"/>
    <property type="match status" value="1"/>
</dbReference>
<dbReference type="PANTHER" id="PTHR18901:SF38">
    <property type="entry name" value="PSEUDOURIDINE-5'-PHOSPHATASE"/>
    <property type="match status" value="1"/>
</dbReference>
<dbReference type="SFLD" id="SFLDG01129">
    <property type="entry name" value="C1.5:_HAD__Beta-PGM__Phosphata"/>
    <property type="match status" value="1"/>
</dbReference>
<evidence type="ECO:0000313" key="1">
    <source>
        <dbReference type="EMBL" id="SEP22929.1"/>
    </source>
</evidence>
<proteinExistence type="predicted"/>
<sequence>MNHPALVIFDMDGLMFDTENISHETWIETSEKFGFSMDRAITDRFIGTTGKNVMRIMAEIYGLEVPLTEWRAYQQALKAAKVDCNISKESFKKRGLYSLLKYLKLNNITACVASCSEAYKVSKLLQDTGTLEYFDFWIAGDEVVCGKPEPEIFQKACKKAGILPEQALVLEDSLSGIRAAHLAGIPAFFIPDRIETNDEIKAKAVKIFDNLEEVKCYLSTLKSDIN</sequence>
<name>A0A1H8W5P9_9FIRM</name>
<dbReference type="STRING" id="112903.SAMN04490178_11453"/>
<dbReference type="InterPro" id="IPR006439">
    <property type="entry name" value="HAD-SF_hydro_IA"/>
</dbReference>
<dbReference type="InterPro" id="IPR041492">
    <property type="entry name" value="HAD_2"/>
</dbReference>
<dbReference type="Pfam" id="PF13419">
    <property type="entry name" value="HAD_2"/>
    <property type="match status" value="1"/>
</dbReference>
<keyword evidence="2" id="KW-1185">Reference proteome</keyword>
<reference evidence="1 2" key="1">
    <citation type="submission" date="2016-10" db="EMBL/GenBank/DDBJ databases">
        <authorList>
            <person name="de Groot N.N."/>
        </authorList>
    </citation>
    <scope>NUCLEOTIDE SEQUENCE [LARGE SCALE GENOMIC DNA]</scope>
    <source>
        <strain evidence="1 2">DSM 13305</strain>
    </source>
</reference>
<dbReference type="EMBL" id="FODY01000014">
    <property type="protein sequence ID" value="SEP22929.1"/>
    <property type="molecule type" value="Genomic_DNA"/>
</dbReference>
<dbReference type="InterPro" id="IPR036412">
    <property type="entry name" value="HAD-like_sf"/>
</dbReference>
<evidence type="ECO:0000313" key="2">
    <source>
        <dbReference type="Proteomes" id="UP000198847"/>
    </source>
</evidence>
<dbReference type="AlphaFoldDB" id="A0A1H8W5P9"/>
<dbReference type="CDD" id="cd07505">
    <property type="entry name" value="HAD_BPGM-like"/>
    <property type="match status" value="1"/>
</dbReference>
<dbReference type="Proteomes" id="UP000198847">
    <property type="component" value="Unassembled WGS sequence"/>
</dbReference>
<dbReference type="RefSeq" id="WP_091747685.1">
    <property type="nucleotide sequence ID" value="NZ_FODY01000014.1"/>
</dbReference>
<dbReference type="PANTHER" id="PTHR18901">
    <property type="entry name" value="2-DEOXYGLUCOSE-6-PHOSPHATE PHOSPHATASE 2"/>
    <property type="match status" value="1"/>
</dbReference>
<dbReference type="InterPro" id="IPR023198">
    <property type="entry name" value="PGP-like_dom2"/>
</dbReference>
<dbReference type="OrthoDB" id="9797743at2"/>
<protein>
    <submittedName>
        <fullName evidence="1">Haloacid dehalogenase superfamily, subfamily IA, variant 3 with third motif having DD or ED</fullName>
    </submittedName>
</protein>
<dbReference type="Gene3D" id="3.40.50.1000">
    <property type="entry name" value="HAD superfamily/HAD-like"/>
    <property type="match status" value="1"/>
</dbReference>
<dbReference type="InterPro" id="IPR023214">
    <property type="entry name" value="HAD_sf"/>
</dbReference>
<accession>A0A1H8W5P9</accession>
<gene>
    <name evidence="1" type="ORF">SAMN04490178_11453</name>
</gene>
<dbReference type="Gene3D" id="1.10.150.240">
    <property type="entry name" value="Putative phosphatase, domain 2"/>
    <property type="match status" value="1"/>
</dbReference>
<organism evidence="1 2">
    <name type="scientific">Propionispora vibrioides</name>
    <dbReference type="NCBI Taxonomy" id="112903"/>
    <lineage>
        <taxon>Bacteria</taxon>
        <taxon>Bacillati</taxon>
        <taxon>Bacillota</taxon>
        <taxon>Negativicutes</taxon>
        <taxon>Selenomonadales</taxon>
        <taxon>Sporomusaceae</taxon>
        <taxon>Propionispora</taxon>
    </lineage>
</organism>